<accession>G9YP07</accession>
<dbReference type="EMBL" id="AGCK01000087">
    <property type="protein sequence ID" value="EHM52980.1"/>
    <property type="molecule type" value="Genomic_DNA"/>
</dbReference>
<reference evidence="1 2" key="1">
    <citation type="submission" date="2011-08" db="EMBL/GenBank/DDBJ databases">
        <authorList>
            <person name="Weinstock G."/>
            <person name="Sodergren E."/>
            <person name="Clifton S."/>
            <person name="Fulton L."/>
            <person name="Fulton B."/>
            <person name="Courtney L."/>
            <person name="Fronick C."/>
            <person name="Harrison M."/>
            <person name="Strong C."/>
            <person name="Farmer C."/>
            <person name="Delahaunty K."/>
            <person name="Markovic C."/>
            <person name="Hall O."/>
            <person name="Minx P."/>
            <person name="Tomlinson C."/>
            <person name="Mitreva M."/>
            <person name="Hou S."/>
            <person name="Chen J."/>
            <person name="Wollam A."/>
            <person name="Pepin K.H."/>
            <person name="Johnson M."/>
            <person name="Bhonagiri V."/>
            <person name="Zhang X."/>
            <person name="Suruliraj S."/>
            <person name="Warren W."/>
            <person name="Chinwalla A."/>
            <person name="Mardis E.R."/>
            <person name="Wilson R.K."/>
        </authorList>
    </citation>
    <scope>NUCLEOTIDE SEQUENCE [LARGE SCALE GENOMIC DNA]</scope>
    <source>
        <strain evidence="1 2">ATCC 29863</strain>
    </source>
</reference>
<dbReference type="Proteomes" id="UP000004459">
    <property type="component" value="Unassembled WGS sequence"/>
</dbReference>
<sequence length="40" mass="4705">MRFYLLLRAKRLFSMAAPELLLVNAIMPSYPRKSYSAKRT</sequence>
<dbReference type="AlphaFoldDB" id="G9YP07"/>
<comment type="caution">
    <text evidence="1">The sequence shown here is derived from an EMBL/GenBank/DDBJ whole genome shotgun (WGS) entry which is preliminary data.</text>
</comment>
<evidence type="ECO:0000313" key="2">
    <source>
        <dbReference type="Proteomes" id="UP000004459"/>
    </source>
</evidence>
<evidence type="ECO:0000313" key="1">
    <source>
        <dbReference type="EMBL" id="EHM52980.1"/>
    </source>
</evidence>
<proteinExistence type="predicted"/>
<protein>
    <submittedName>
        <fullName evidence="1">Uncharacterized protein</fullName>
    </submittedName>
</protein>
<gene>
    <name evidence="1" type="ORF">HMPREF0372_01249</name>
</gene>
<organism evidence="1 2">
    <name type="scientific">Flavonifractor plautii ATCC 29863</name>
    <dbReference type="NCBI Taxonomy" id="411475"/>
    <lineage>
        <taxon>Bacteria</taxon>
        <taxon>Bacillati</taxon>
        <taxon>Bacillota</taxon>
        <taxon>Clostridia</taxon>
        <taxon>Eubacteriales</taxon>
        <taxon>Oscillospiraceae</taxon>
        <taxon>Flavonifractor</taxon>
    </lineage>
</organism>
<dbReference type="HOGENOM" id="CLU_3290032_0_0_9"/>
<name>G9YP07_FLAPL</name>